<feature type="domain" description="HTH LytTR-type" evidence="2">
    <location>
        <begin position="254"/>
        <end position="349"/>
    </location>
</feature>
<dbReference type="PANTHER" id="PTHR37299">
    <property type="entry name" value="TRANSCRIPTIONAL REGULATOR-RELATED"/>
    <property type="match status" value="1"/>
</dbReference>
<feature type="transmembrane region" description="Helical" evidence="1">
    <location>
        <begin position="125"/>
        <end position="149"/>
    </location>
</feature>
<feature type="transmembrane region" description="Helical" evidence="1">
    <location>
        <begin position="189"/>
        <end position="210"/>
    </location>
</feature>
<dbReference type="InterPro" id="IPR007492">
    <property type="entry name" value="LytTR_DNA-bd_dom"/>
</dbReference>
<protein>
    <recommendedName>
        <fullName evidence="2">HTH LytTR-type domain-containing protein</fullName>
    </recommendedName>
</protein>
<name>A0A7W8LMR4_9SPIR</name>
<reference evidence="3 4" key="1">
    <citation type="submission" date="2020-08" db="EMBL/GenBank/DDBJ databases">
        <title>Genomic Encyclopedia of Type Strains, Phase IV (KMG-IV): sequencing the most valuable type-strain genomes for metagenomic binning, comparative biology and taxonomic classification.</title>
        <authorList>
            <person name="Goeker M."/>
        </authorList>
    </citation>
    <scope>NUCLEOTIDE SEQUENCE [LARGE SCALE GENOMIC DNA]</scope>
    <source>
        <strain evidence="3 4">DSM 103462</strain>
    </source>
</reference>
<feature type="transmembrane region" description="Helical" evidence="1">
    <location>
        <begin position="20"/>
        <end position="37"/>
    </location>
</feature>
<feature type="transmembrane region" description="Helical" evidence="1">
    <location>
        <begin position="49"/>
        <end position="71"/>
    </location>
</feature>
<evidence type="ECO:0000313" key="3">
    <source>
        <dbReference type="EMBL" id="MBB5226757.1"/>
    </source>
</evidence>
<dbReference type="RefSeq" id="WP_184660305.1">
    <property type="nucleotide sequence ID" value="NZ_CP031518.1"/>
</dbReference>
<gene>
    <name evidence="3" type="ORF">HNP76_002138</name>
</gene>
<dbReference type="PROSITE" id="PS50930">
    <property type="entry name" value="HTH_LYTTR"/>
    <property type="match status" value="1"/>
</dbReference>
<evidence type="ECO:0000313" key="4">
    <source>
        <dbReference type="Proteomes" id="UP000518887"/>
    </source>
</evidence>
<dbReference type="EMBL" id="JACHFQ010000006">
    <property type="protein sequence ID" value="MBB5226757.1"/>
    <property type="molecule type" value="Genomic_DNA"/>
</dbReference>
<accession>A0A7W8LMR4</accession>
<proteinExistence type="predicted"/>
<dbReference type="SMART" id="SM00850">
    <property type="entry name" value="LytTR"/>
    <property type="match status" value="1"/>
</dbReference>
<evidence type="ECO:0000256" key="1">
    <source>
        <dbReference type="SAM" id="Phobius"/>
    </source>
</evidence>
<keyword evidence="1" id="KW-0812">Transmembrane</keyword>
<organism evidence="3 4">
    <name type="scientific">Treponema ruminis</name>
    <dbReference type="NCBI Taxonomy" id="744515"/>
    <lineage>
        <taxon>Bacteria</taxon>
        <taxon>Pseudomonadati</taxon>
        <taxon>Spirochaetota</taxon>
        <taxon>Spirochaetia</taxon>
        <taxon>Spirochaetales</taxon>
        <taxon>Treponemataceae</taxon>
        <taxon>Treponema</taxon>
    </lineage>
</organism>
<feature type="transmembrane region" description="Helical" evidence="1">
    <location>
        <begin position="83"/>
        <end position="105"/>
    </location>
</feature>
<dbReference type="InterPro" id="IPR046947">
    <property type="entry name" value="LytR-like"/>
</dbReference>
<dbReference type="Gene3D" id="2.40.50.1020">
    <property type="entry name" value="LytTr DNA-binding domain"/>
    <property type="match status" value="1"/>
</dbReference>
<sequence length="349" mass="40324">MIFLCAYIIKKWSKPAHGWFFFYCITTLVNNAGYLALMNAQTEREAFLIWQFTYICRAWIPFTLLKFALFLCTGKRYPKVTTFLSHVHVIIYLMVLTMPFNPFYYRSYQFVEDGLFPHLVLERGPVHFVYDVMCFCYAVIVLKLMISSAIKEKDSCKRRQFIITSIAITAIVAFWIINVLRLVPGYDTTAFGFTVGAAVFYIGIFCFDILDTKNMTEAVVFNEAAVESEKDAQPDPENQTVRPKIEAFGDCDTRIKLPLSEILYFEADAEQVFAYTKDEIYNVKLRLYQVEEIAHSAGIIRVSKSHLINLRKIEVVRPALNSRLYVKMLNGEEVLVSRKYAHLLKEAIA</sequence>
<dbReference type="GO" id="GO:0003677">
    <property type="term" value="F:DNA binding"/>
    <property type="evidence" value="ECO:0007669"/>
    <property type="project" value="InterPro"/>
</dbReference>
<dbReference type="Pfam" id="PF04397">
    <property type="entry name" value="LytTR"/>
    <property type="match status" value="1"/>
</dbReference>
<feature type="transmembrane region" description="Helical" evidence="1">
    <location>
        <begin position="161"/>
        <end position="183"/>
    </location>
</feature>
<dbReference type="Proteomes" id="UP000518887">
    <property type="component" value="Unassembled WGS sequence"/>
</dbReference>
<evidence type="ECO:0000259" key="2">
    <source>
        <dbReference type="PROSITE" id="PS50930"/>
    </source>
</evidence>
<comment type="caution">
    <text evidence="3">The sequence shown here is derived from an EMBL/GenBank/DDBJ whole genome shotgun (WGS) entry which is preliminary data.</text>
</comment>
<dbReference type="InterPro" id="IPR031621">
    <property type="entry name" value="HisKA_7TM"/>
</dbReference>
<keyword evidence="4" id="KW-1185">Reference proteome</keyword>
<dbReference type="PANTHER" id="PTHR37299:SF4">
    <property type="entry name" value="TRANSCRIPTIONAL REGULATOR"/>
    <property type="match status" value="1"/>
</dbReference>
<keyword evidence="1" id="KW-0472">Membrane</keyword>
<keyword evidence="1" id="KW-1133">Transmembrane helix</keyword>
<dbReference type="Pfam" id="PF16927">
    <property type="entry name" value="HisKA_7TM"/>
    <property type="match status" value="1"/>
</dbReference>
<dbReference type="GO" id="GO:0000156">
    <property type="term" value="F:phosphorelay response regulator activity"/>
    <property type="evidence" value="ECO:0007669"/>
    <property type="project" value="InterPro"/>
</dbReference>
<dbReference type="AlphaFoldDB" id="A0A7W8LMR4"/>